<proteinExistence type="predicted"/>
<evidence type="ECO:0000313" key="1">
    <source>
        <dbReference type="EMBL" id="MEI5687968.1"/>
    </source>
</evidence>
<comment type="caution">
    <text evidence="1">The sequence shown here is derived from an EMBL/GenBank/DDBJ whole genome shotgun (WGS) entry which is preliminary data.</text>
</comment>
<evidence type="ECO:0008006" key="3">
    <source>
        <dbReference type="Google" id="ProtNLM"/>
    </source>
</evidence>
<dbReference type="RefSeq" id="WP_271299777.1">
    <property type="nucleotide sequence ID" value="NZ_JBBBDM010000006.1"/>
</dbReference>
<dbReference type="Proteomes" id="UP001367771">
    <property type="component" value="Unassembled WGS sequence"/>
</dbReference>
<organism evidence="1 2">
    <name type="scientific">Sphingomonas kyungheensis</name>
    <dbReference type="NCBI Taxonomy" id="1069987"/>
    <lineage>
        <taxon>Bacteria</taxon>
        <taxon>Pseudomonadati</taxon>
        <taxon>Pseudomonadota</taxon>
        <taxon>Alphaproteobacteria</taxon>
        <taxon>Sphingomonadales</taxon>
        <taxon>Sphingomonadaceae</taxon>
        <taxon>Sphingomonas</taxon>
    </lineage>
</organism>
<accession>A0ABU8H4T4</accession>
<gene>
    <name evidence="1" type="ORF">V8201_12835</name>
</gene>
<name>A0ABU8H4T4_9SPHN</name>
<sequence length="127" mass="13751">MTRFVDGERAESRGDRLTEAALAILVNRRSRYGLLPTELFGEWPWEMLLTLFIADAAGKPLTGGMVAANLACSGPTVARWLQHLTRSGLVLPADATLDDTIVLAPAAVTAIEIYLATTIRTVQLLTE</sequence>
<protein>
    <recommendedName>
        <fullName evidence="3">MarR family transcriptional regulator</fullName>
    </recommendedName>
</protein>
<keyword evidence="2" id="KW-1185">Reference proteome</keyword>
<evidence type="ECO:0000313" key="2">
    <source>
        <dbReference type="Proteomes" id="UP001367771"/>
    </source>
</evidence>
<dbReference type="EMBL" id="JBBBDM010000006">
    <property type="protein sequence ID" value="MEI5687968.1"/>
    <property type="molecule type" value="Genomic_DNA"/>
</dbReference>
<reference evidence="1 2" key="1">
    <citation type="journal article" date="2013" name="Int. J. Syst. Evol. Microbiol.">
        <title>Sphingomonas kyungheensis sp. nov., a bacterium with ginsenoside-converting activity isolated from soil of a ginseng field.</title>
        <authorList>
            <person name="Son H.M."/>
            <person name="Yang J.E."/>
            <person name="Park Y."/>
            <person name="Han C.K."/>
            <person name="Kim S.G."/>
            <person name="Kook M."/>
            <person name="Yi T.H."/>
        </authorList>
    </citation>
    <scope>NUCLEOTIDE SEQUENCE [LARGE SCALE GENOMIC DNA]</scope>
    <source>
        <strain evidence="1 2">LMG 26582</strain>
    </source>
</reference>